<keyword evidence="3" id="KW-1185">Reference proteome</keyword>
<dbReference type="AlphaFoldDB" id="A0ABD1XMM0"/>
<comment type="caution">
    <text evidence="2">The sequence shown here is derived from an EMBL/GenBank/DDBJ whole genome shotgun (WGS) entry which is preliminary data.</text>
</comment>
<proteinExistence type="predicted"/>
<feature type="region of interest" description="Disordered" evidence="1">
    <location>
        <begin position="1"/>
        <end position="37"/>
    </location>
</feature>
<evidence type="ECO:0000256" key="1">
    <source>
        <dbReference type="SAM" id="MobiDB-lite"/>
    </source>
</evidence>
<evidence type="ECO:0000313" key="3">
    <source>
        <dbReference type="Proteomes" id="UP001605036"/>
    </source>
</evidence>
<protein>
    <submittedName>
        <fullName evidence="2">Uncharacterized protein</fullName>
    </submittedName>
</protein>
<evidence type="ECO:0000313" key="2">
    <source>
        <dbReference type="EMBL" id="KAL2610170.1"/>
    </source>
</evidence>
<gene>
    <name evidence="2" type="ORF">R1flu_028743</name>
</gene>
<accession>A0ABD1XMM0</accession>
<sequence>MASPPLATFLPMKAKHRRRGRTHGERFADGGQPSPPLANVSLVEVKKQLGLRLELPAVASIDEGFASGGEMAARASPPLARASP</sequence>
<organism evidence="2 3">
    <name type="scientific">Riccia fluitans</name>
    <dbReference type="NCBI Taxonomy" id="41844"/>
    <lineage>
        <taxon>Eukaryota</taxon>
        <taxon>Viridiplantae</taxon>
        <taxon>Streptophyta</taxon>
        <taxon>Embryophyta</taxon>
        <taxon>Marchantiophyta</taxon>
        <taxon>Marchantiopsida</taxon>
        <taxon>Marchantiidae</taxon>
        <taxon>Marchantiales</taxon>
        <taxon>Ricciaceae</taxon>
        <taxon>Riccia</taxon>
    </lineage>
</organism>
<name>A0ABD1XMM0_9MARC</name>
<dbReference type="Proteomes" id="UP001605036">
    <property type="component" value="Unassembled WGS sequence"/>
</dbReference>
<dbReference type="EMBL" id="JBHFFA010000008">
    <property type="protein sequence ID" value="KAL2610170.1"/>
    <property type="molecule type" value="Genomic_DNA"/>
</dbReference>
<reference evidence="2 3" key="1">
    <citation type="submission" date="2024-09" db="EMBL/GenBank/DDBJ databases">
        <title>Chromosome-scale assembly of Riccia fluitans.</title>
        <authorList>
            <person name="Paukszto L."/>
            <person name="Sawicki J."/>
            <person name="Karawczyk K."/>
            <person name="Piernik-Szablinska J."/>
            <person name="Szczecinska M."/>
            <person name="Mazdziarz M."/>
        </authorList>
    </citation>
    <scope>NUCLEOTIDE SEQUENCE [LARGE SCALE GENOMIC DNA]</scope>
    <source>
        <strain evidence="2">Rf_01</strain>
        <tissue evidence="2">Aerial parts of the thallus</tissue>
    </source>
</reference>